<dbReference type="PANTHER" id="PTHR47730">
    <property type="entry name" value="SMALL INTEGRAL MEMBRANE PROTEIN 29"/>
    <property type="match status" value="1"/>
</dbReference>
<organism evidence="3 4">
    <name type="scientific">Acipenser oxyrinchus oxyrinchus</name>
    <dbReference type="NCBI Taxonomy" id="40147"/>
    <lineage>
        <taxon>Eukaryota</taxon>
        <taxon>Metazoa</taxon>
        <taxon>Chordata</taxon>
        <taxon>Craniata</taxon>
        <taxon>Vertebrata</taxon>
        <taxon>Euteleostomi</taxon>
        <taxon>Actinopterygii</taxon>
        <taxon>Chondrostei</taxon>
        <taxon>Acipenseriformes</taxon>
        <taxon>Acipenseridae</taxon>
        <taxon>Acipenser</taxon>
    </lineage>
</organism>
<comment type="caution">
    <text evidence="3">The sequence shown here is derived from an EMBL/GenBank/DDBJ whole genome shotgun (WGS) entry which is preliminary data.</text>
</comment>
<proteinExistence type="predicted"/>
<keyword evidence="2" id="KW-0472">Membrane</keyword>
<feature type="transmembrane region" description="Helical" evidence="2">
    <location>
        <begin position="70"/>
        <end position="94"/>
    </location>
</feature>
<evidence type="ECO:0000256" key="1">
    <source>
        <dbReference type="SAM" id="MobiDB-lite"/>
    </source>
</evidence>
<dbReference type="PANTHER" id="PTHR47730:SF1">
    <property type="entry name" value="SMALL INTEGRAL MEMBRANE PROTEIN 29"/>
    <property type="match status" value="1"/>
</dbReference>
<evidence type="ECO:0000313" key="3">
    <source>
        <dbReference type="EMBL" id="KAK1152774.1"/>
    </source>
</evidence>
<dbReference type="EMBL" id="JAGXEW010000045">
    <property type="protein sequence ID" value="KAK1152774.1"/>
    <property type="molecule type" value="Genomic_DNA"/>
</dbReference>
<accession>A0AAD8CJR3</accession>
<sequence length="156" mass="17274">MSAEDEATATREKQLYYQPETASGSDPLPLPFRPPSTAGETALRALPIPTITTIMSRNSTTPPDVTGDAAAGYILVPFLLITIVGIAAAGVMYVQKKRRVDRLRHQLLPVYTYDPSEELGEAEQELLLREEDTKVLQGWGKAYQHRRSLLLKDVHA</sequence>
<keyword evidence="4" id="KW-1185">Reference proteome</keyword>
<keyword evidence="2" id="KW-1133">Transmembrane helix</keyword>
<gene>
    <name evidence="3" type="primary">Smim29</name>
    <name evidence="3" type="ORF">AOXY_G30877</name>
</gene>
<dbReference type="Proteomes" id="UP001230051">
    <property type="component" value="Unassembled WGS sequence"/>
</dbReference>
<protein>
    <submittedName>
        <fullName evidence="3">Small integral membrane protein 29-like</fullName>
    </submittedName>
</protein>
<feature type="region of interest" description="Disordered" evidence="1">
    <location>
        <begin position="1"/>
        <end position="36"/>
    </location>
</feature>
<keyword evidence="2" id="KW-0812">Transmembrane</keyword>
<evidence type="ECO:0000313" key="4">
    <source>
        <dbReference type="Proteomes" id="UP001230051"/>
    </source>
</evidence>
<dbReference type="AlphaFoldDB" id="A0AAD8CJR3"/>
<dbReference type="InterPro" id="IPR043239">
    <property type="entry name" value="SMIM29"/>
</dbReference>
<reference evidence="3" key="1">
    <citation type="submission" date="2022-02" db="EMBL/GenBank/DDBJ databases">
        <title>Atlantic sturgeon de novo genome assembly.</title>
        <authorList>
            <person name="Stock M."/>
            <person name="Klopp C."/>
            <person name="Guiguen Y."/>
            <person name="Cabau C."/>
            <person name="Parinello H."/>
            <person name="Santidrian Yebra-Pimentel E."/>
            <person name="Kuhl H."/>
            <person name="Dirks R.P."/>
            <person name="Guessner J."/>
            <person name="Wuertz S."/>
            <person name="Du K."/>
            <person name="Schartl M."/>
        </authorList>
    </citation>
    <scope>NUCLEOTIDE SEQUENCE</scope>
    <source>
        <strain evidence="3">STURGEONOMICS-FGT-2020</strain>
        <tissue evidence="3">Whole blood</tissue>
    </source>
</reference>
<evidence type="ECO:0000256" key="2">
    <source>
        <dbReference type="SAM" id="Phobius"/>
    </source>
</evidence>
<name>A0AAD8CJR3_ACIOX</name>